<dbReference type="EMBL" id="KB446536">
    <property type="protein sequence ID" value="EME47765.1"/>
    <property type="molecule type" value="Genomic_DNA"/>
</dbReference>
<sequence length="684" mass="76219">MKYVALYSWALGANAIISPRQANTTTPYQVQTPPLDTDWTYKVGIHPWPQHPRPKLVRPQWQSLNGIWTYSNASSLDAVNQPPFGQALSREVLVPFCLESGLSGIQGEDVLYSWYQTVFSVPSNWTGDRVLLNFDAVDYEATVFVNGRKATFNRGGYFAFTVDVTDFLNANGTNELIVFAHDPTDSDPYVIPIGKQTLSPSHIFYRPCSGIWQSVWIESVPMDYITKFDINGDADGQVNVTVTAAGNSSSNVDITVLERGTNNTVATHSGSTGSEFTFRVNSPKTWCPNTPNLYDVIVKMGNDEARSYTGFRTIGREEFNGVQRITLNGDAIFTFGTLDQGYWPDGLYTPPTYEAMIYDIQTLKEIGYNMLRKHIKVEPPLFYAAADELGILVMQDMPALRPSQARTLADCTVEIILPDEAQQQEFQRQLEILVNQFKSYNSIFAWVIYNEGWGQITSYYPEFELTDIVRGIDPTRLINAATGWFDHGAGDFSDNHHYADPQCGTPWYSIPSSPFNPSRIGFQGEFGGTGNNVSADHLWKVEEAINQINQTYEIDQTLDIWNHRGHFLLNELLLQVELYACAGGVWTQTTDVEGEVNGMLTYDRRVLRPNLQQWNADIKALYDASAARTNGSVPIASEVIVLTTATEPWAGLSTYWPQYQWIAAGSVQTTGGAGVPGGWGSGRG</sequence>
<dbReference type="Proteomes" id="UP000016933">
    <property type="component" value="Unassembled WGS sequence"/>
</dbReference>
<dbReference type="InterPro" id="IPR006102">
    <property type="entry name" value="Ig-like_GH2"/>
</dbReference>
<dbReference type="InterPro" id="IPR008979">
    <property type="entry name" value="Galactose-bd-like_sf"/>
</dbReference>
<evidence type="ECO:0000259" key="5">
    <source>
        <dbReference type="Pfam" id="PF02836"/>
    </source>
</evidence>
<dbReference type="InterPro" id="IPR051913">
    <property type="entry name" value="GH2_Domain-Containing"/>
</dbReference>
<feature type="domain" description="Glycoside hydrolase family 2 catalytic" evidence="5">
    <location>
        <begin position="354"/>
        <end position="483"/>
    </location>
</feature>
<organism evidence="7 8">
    <name type="scientific">Dothistroma septosporum (strain NZE10 / CBS 128990)</name>
    <name type="common">Red band needle blight fungus</name>
    <name type="synonym">Mycosphaerella pini</name>
    <dbReference type="NCBI Taxonomy" id="675120"/>
    <lineage>
        <taxon>Eukaryota</taxon>
        <taxon>Fungi</taxon>
        <taxon>Dikarya</taxon>
        <taxon>Ascomycota</taxon>
        <taxon>Pezizomycotina</taxon>
        <taxon>Dothideomycetes</taxon>
        <taxon>Dothideomycetidae</taxon>
        <taxon>Mycosphaerellales</taxon>
        <taxon>Mycosphaerellaceae</taxon>
        <taxon>Dothistroma</taxon>
    </lineage>
</organism>
<dbReference type="AlphaFoldDB" id="N1PZF2"/>
<dbReference type="Gene3D" id="2.60.40.10">
    <property type="entry name" value="Immunoglobulins"/>
    <property type="match status" value="1"/>
</dbReference>
<dbReference type="SUPFAM" id="SSF51445">
    <property type="entry name" value="(Trans)glycosidases"/>
    <property type="match status" value="1"/>
</dbReference>
<gene>
    <name evidence="7" type="primary">gus2</name>
    <name evidence="7" type="ORF">DOTSEDRAFT_69641</name>
</gene>
<evidence type="ECO:0000313" key="7">
    <source>
        <dbReference type="EMBL" id="EME47765.1"/>
    </source>
</evidence>
<dbReference type="InterPro" id="IPR036156">
    <property type="entry name" value="Beta-gal/glucu_dom_sf"/>
</dbReference>
<protein>
    <submittedName>
        <fullName evidence="7">Glycoside hydrolase family 2 protein</fullName>
    </submittedName>
</protein>
<dbReference type="InterPro" id="IPR013783">
    <property type="entry name" value="Ig-like_fold"/>
</dbReference>
<dbReference type="OMA" id="PQCGSPF"/>
<dbReference type="SUPFAM" id="SSF49785">
    <property type="entry name" value="Galactose-binding domain-like"/>
    <property type="match status" value="1"/>
</dbReference>
<dbReference type="PANTHER" id="PTHR42732:SF2">
    <property type="entry name" value="BETA-MANNOSIDASE"/>
    <property type="match status" value="1"/>
</dbReference>
<feature type="domain" description="Glycosyl hydrolases family 2 sugar binding" evidence="6">
    <location>
        <begin position="113"/>
        <end position="180"/>
    </location>
</feature>
<dbReference type="Gene3D" id="3.20.20.80">
    <property type="entry name" value="Glycosidases"/>
    <property type="match status" value="1"/>
</dbReference>
<dbReference type="Pfam" id="PF02837">
    <property type="entry name" value="Glyco_hydro_2_N"/>
    <property type="match status" value="1"/>
</dbReference>
<keyword evidence="8" id="KW-1185">Reference proteome</keyword>
<dbReference type="PANTHER" id="PTHR42732">
    <property type="entry name" value="BETA-GALACTOSIDASE"/>
    <property type="match status" value="1"/>
</dbReference>
<dbReference type="GO" id="GO:0004553">
    <property type="term" value="F:hydrolase activity, hydrolyzing O-glycosyl compounds"/>
    <property type="evidence" value="ECO:0007669"/>
    <property type="project" value="InterPro"/>
</dbReference>
<name>N1PZF2_DOTSN</name>
<evidence type="ECO:0000256" key="3">
    <source>
        <dbReference type="ARBA" id="ARBA00023295"/>
    </source>
</evidence>
<comment type="similarity">
    <text evidence="1">Belongs to the glycosyl hydrolase 2 family.</text>
</comment>
<dbReference type="eggNOG" id="KOG2024">
    <property type="taxonomic scope" value="Eukaryota"/>
</dbReference>
<evidence type="ECO:0000259" key="6">
    <source>
        <dbReference type="Pfam" id="PF02837"/>
    </source>
</evidence>
<evidence type="ECO:0000256" key="1">
    <source>
        <dbReference type="ARBA" id="ARBA00007401"/>
    </source>
</evidence>
<dbReference type="Gene3D" id="2.60.120.260">
    <property type="entry name" value="Galactose-binding domain-like"/>
    <property type="match status" value="1"/>
</dbReference>
<keyword evidence="3" id="KW-0326">Glycosidase</keyword>
<evidence type="ECO:0000259" key="4">
    <source>
        <dbReference type="Pfam" id="PF00703"/>
    </source>
</evidence>
<dbReference type="HOGENOM" id="CLU_009935_3_1_1"/>
<reference evidence="7 8" key="2">
    <citation type="journal article" date="2012" name="PLoS Pathog.">
        <title>Diverse lifestyles and strategies of plant pathogenesis encoded in the genomes of eighteen Dothideomycetes fungi.</title>
        <authorList>
            <person name="Ohm R.A."/>
            <person name="Feau N."/>
            <person name="Henrissat B."/>
            <person name="Schoch C.L."/>
            <person name="Horwitz B.A."/>
            <person name="Barry K.W."/>
            <person name="Condon B.J."/>
            <person name="Copeland A.C."/>
            <person name="Dhillon B."/>
            <person name="Glaser F."/>
            <person name="Hesse C.N."/>
            <person name="Kosti I."/>
            <person name="LaButti K."/>
            <person name="Lindquist E.A."/>
            <person name="Lucas S."/>
            <person name="Salamov A.A."/>
            <person name="Bradshaw R.E."/>
            <person name="Ciuffetti L."/>
            <person name="Hamelin R.C."/>
            <person name="Kema G.H.J."/>
            <person name="Lawrence C."/>
            <person name="Scott J.A."/>
            <person name="Spatafora J.W."/>
            <person name="Turgeon B.G."/>
            <person name="de Wit P.J.G.M."/>
            <person name="Zhong S."/>
            <person name="Goodwin S.B."/>
            <person name="Grigoriev I.V."/>
        </authorList>
    </citation>
    <scope>NUCLEOTIDE SEQUENCE [LARGE SCALE GENOMIC DNA]</scope>
    <source>
        <strain evidence="8">NZE10 / CBS 128990</strain>
    </source>
</reference>
<keyword evidence="2 7" id="KW-0378">Hydrolase</keyword>
<dbReference type="STRING" id="675120.N1PZF2"/>
<proteinExistence type="inferred from homology"/>
<dbReference type="GO" id="GO:0005975">
    <property type="term" value="P:carbohydrate metabolic process"/>
    <property type="evidence" value="ECO:0007669"/>
    <property type="project" value="InterPro"/>
</dbReference>
<dbReference type="SUPFAM" id="SSF49303">
    <property type="entry name" value="beta-Galactosidase/glucuronidase domain"/>
    <property type="match status" value="1"/>
</dbReference>
<dbReference type="Pfam" id="PF00703">
    <property type="entry name" value="Glyco_hydro_2"/>
    <property type="match status" value="1"/>
</dbReference>
<accession>N1PZF2</accession>
<dbReference type="Pfam" id="PF02836">
    <property type="entry name" value="Glyco_hydro_2_C"/>
    <property type="match status" value="1"/>
</dbReference>
<dbReference type="InterPro" id="IPR006104">
    <property type="entry name" value="Glyco_hydro_2_N"/>
</dbReference>
<reference evidence="8" key="1">
    <citation type="journal article" date="2012" name="PLoS Genet.">
        <title>The genomes of the fungal plant pathogens Cladosporium fulvum and Dothistroma septosporum reveal adaptation to different hosts and lifestyles but also signatures of common ancestry.</title>
        <authorList>
            <person name="de Wit P.J.G.M."/>
            <person name="van der Burgt A."/>
            <person name="Oekmen B."/>
            <person name="Stergiopoulos I."/>
            <person name="Abd-Elsalam K.A."/>
            <person name="Aerts A.L."/>
            <person name="Bahkali A.H."/>
            <person name="Beenen H.G."/>
            <person name="Chettri P."/>
            <person name="Cox M.P."/>
            <person name="Datema E."/>
            <person name="de Vries R.P."/>
            <person name="Dhillon B."/>
            <person name="Ganley A.R."/>
            <person name="Griffiths S.A."/>
            <person name="Guo Y."/>
            <person name="Hamelin R.C."/>
            <person name="Henrissat B."/>
            <person name="Kabir M.S."/>
            <person name="Jashni M.K."/>
            <person name="Kema G."/>
            <person name="Klaubauf S."/>
            <person name="Lapidus A."/>
            <person name="Levasseur A."/>
            <person name="Lindquist E."/>
            <person name="Mehrabi R."/>
            <person name="Ohm R.A."/>
            <person name="Owen T.J."/>
            <person name="Salamov A."/>
            <person name="Schwelm A."/>
            <person name="Schijlen E."/>
            <person name="Sun H."/>
            <person name="van den Burg H.A."/>
            <person name="van Ham R.C.H.J."/>
            <person name="Zhang S."/>
            <person name="Goodwin S.B."/>
            <person name="Grigoriev I.V."/>
            <person name="Collemare J."/>
            <person name="Bradshaw R.E."/>
        </authorList>
    </citation>
    <scope>NUCLEOTIDE SEQUENCE [LARGE SCALE GENOMIC DNA]</scope>
    <source>
        <strain evidence="8">NZE10 / CBS 128990</strain>
    </source>
</reference>
<dbReference type="InterPro" id="IPR017853">
    <property type="entry name" value="GH"/>
</dbReference>
<evidence type="ECO:0000313" key="8">
    <source>
        <dbReference type="Proteomes" id="UP000016933"/>
    </source>
</evidence>
<dbReference type="InterPro" id="IPR006103">
    <property type="entry name" value="Glyco_hydro_2_cat"/>
</dbReference>
<feature type="domain" description="Glycoside hydrolase family 2 immunoglobulin-like beta-sandwich" evidence="4">
    <location>
        <begin position="223"/>
        <end position="312"/>
    </location>
</feature>
<dbReference type="OrthoDB" id="408320at2759"/>
<evidence type="ECO:0000256" key="2">
    <source>
        <dbReference type="ARBA" id="ARBA00022801"/>
    </source>
</evidence>